<name>A0ABR2MFQ6_9ASPA</name>
<evidence type="ECO:0000313" key="2">
    <source>
        <dbReference type="EMBL" id="KAK8962997.1"/>
    </source>
</evidence>
<reference evidence="2 3" key="1">
    <citation type="journal article" date="2022" name="Nat. Plants">
        <title>Genomes of leafy and leafless Platanthera orchids illuminate the evolution of mycoheterotrophy.</title>
        <authorList>
            <person name="Li M.H."/>
            <person name="Liu K.W."/>
            <person name="Li Z."/>
            <person name="Lu H.C."/>
            <person name="Ye Q.L."/>
            <person name="Zhang D."/>
            <person name="Wang J.Y."/>
            <person name="Li Y.F."/>
            <person name="Zhong Z.M."/>
            <person name="Liu X."/>
            <person name="Yu X."/>
            <person name="Liu D.K."/>
            <person name="Tu X.D."/>
            <person name="Liu B."/>
            <person name="Hao Y."/>
            <person name="Liao X.Y."/>
            <person name="Jiang Y.T."/>
            <person name="Sun W.H."/>
            <person name="Chen J."/>
            <person name="Chen Y.Q."/>
            <person name="Ai Y."/>
            <person name="Zhai J.W."/>
            <person name="Wu S.S."/>
            <person name="Zhou Z."/>
            <person name="Hsiao Y.Y."/>
            <person name="Wu W.L."/>
            <person name="Chen Y.Y."/>
            <person name="Lin Y.F."/>
            <person name="Hsu J.L."/>
            <person name="Li C.Y."/>
            <person name="Wang Z.W."/>
            <person name="Zhao X."/>
            <person name="Zhong W.Y."/>
            <person name="Ma X.K."/>
            <person name="Ma L."/>
            <person name="Huang J."/>
            <person name="Chen G.Z."/>
            <person name="Huang M.Z."/>
            <person name="Huang L."/>
            <person name="Peng D.H."/>
            <person name="Luo Y.B."/>
            <person name="Zou S.Q."/>
            <person name="Chen S.P."/>
            <person name="Lan S."/>
            <person name="Tsai W.C."/>
            <person name="Van de Peer Y."/>
            <person name="Liu Z.J."/>
        </authorList>
    </citation>
    <scope>NUCLEOTIDE SEQUENCE [LARGE SCALE GENOMIC DNA]</scope>
    <source>
        <strain evidence="2">Lor288</strain>
    </source>
</reference>
<feature type="transmembrane region" description="Helical" evidence="1">
    <location>
        <begin position="12"/>
        <end position="36"/>
    </location>
</feature>
<proteinExistence type="predicted"/>
<protein>
    <submittedName>
        <fullName evidence="2">Uncharacterized protein</fullName>
    </submittedName>
</protein>
<keyword evidence="1" id="KW-1133">Transmembrane helix</keyword>
<keyword evidence="3" id="KW-1185">Reference proteome</keyword>
<dbReference type="Proteomes" id="UP001412067">
    <property type="component" value="Unassembled WGS sequence"/>
</dbReference>
<comment type="caution">
    <text evidence="2">The sequence shown here is derived from an EMBL/GenBank/DDBJ whole genome shotgun (WGS) entry which is preliminary data.</text>
</comment>
<organism evidence="2 3">
    <name type="scientific">Platanthera guangdongensis</name>
    <dbReference type="NCBI Taxonomy" id="2320717"/>
    <lineage>
        <taxon>Eukaryota</taxon>
        <taxon>Viridiplantae</taxon>
        <taxon>Streptophyta</taxon>
        <taxon>Embryophyta</taxon>
        <taxon>Tracheophyta</taxon>
        <taxon>Spermatophyta</taxon>
        <taxon>Magnoliopsida</taxon>
        <taxon>Liliopsida</taxon>
        <taxon>Asparagales</taxon>
        <taxon>Orchidaceae</taxon>
        <taxon>Orchidoideae</taxon>
        <taxon>Orchideae</taxon>
        <taxon>Orchidinae</taxon>
        <taxon>Platanthera</taxon>
    </lineage>
</organism>
<dbReference type="EMBL" id="JBBWWR010000008">
    <property type="protein sequence ID" value="KAK8962997.1"/>
    <property type="molecule type" value="Genomic_DNA"/>
</dbReference>
<gene>
    <name evidence="2" type="ORF">KSP40_PGU022263</name>
</gene>
<accession>A0ABR2MFQ6</accession>
<keyword evidence="1" id="KW-0472">Membrane</keyword>
<sequence length="90" mass="10296">MKKGLSKFPLSGWEVVVGLAMLASFGIGLLGVYLSMPPSNYSFLKLPRTLEELQTLRYCHFLFSPNNENVRSGVINFYVFFFQCCMLLKF</sequence>
<keyword evidence="1" id="KW-0812">Transmembrane</keyword>
<evidence type="ECO:0000256" key="1">
    <source>
        <dbReference type="SAM" id="Phobius"/>
    </source>
</evidence>
<evidence type="ECO:0000313" key="3">
    <source>
        <dbReference type="Proteomes" id="UP001412067"/>
    </source>
</evidence>